<evidence type="ECO:0000313" key="2">
    <source>
        <dbReference type="EMBL" id="KGT75836.1"/>
    </source>
</evidence>
<gene>
    <name evidence="2" type="ORF">MA20_32120</name>
</gene>
<proteinExistence type="predicted"/>
<evidence type="ECO:0000313" key="3">
    <source>
        <dbReference type="Proteomes" id="UP000030377"/>
    </source>
</evidence>
<dbReference type="AlphaFoldDB" id="A0A0A3XRQ2"/>
<comment type="caution">
    <text evidence="2">The sequence shown here is derived from an EMBL/GenBank/DDBJ whole genome shotgun (WGS) entry which is preliminary data.</text>
</comment>
<accession>A0A0A3XRQ2</accession>
<keyword evidence="1" id="KW-1133">Transmembrane helix</keyword>
<reference evidence="2 3" key="1">
    <citation type="submission" date="2014-09" db="EMBL/GenBank/DDBJ databases">
        <title>Draft genome of Bradyrhizobium japonicum Is-34.</title>
        <authorList>
            <person name="Tsurumaru H."/>
            <person name="Yamakawa T."/>
            <person name="Hashimoto S."/>
            <person name="Okizaki K."/>
            <person name="Kanesaki Y."/>
            <person name="Yoshikawa H."/>
            <person name="Yajima S."/>
        </authorList>
    </citation>
    <scope>NUCLEOTIDE SEQUENCE [LARGE SCALE GENOMIC DNA]</scope>
    <source>
        <strain evidence="2 3">Is-34</strain>
    </source>
</reference>
<organism evidence="2 3">
    <name type="scientific">Bradyrhizobium japonicum</name>
    <dbReference type="NCBI Taxonomy" id="375"/>
    <lineage>
        <taxon>Bacteria</taxon>
        <taxon>Pseudomonadati</taxon>
        <taxon>Pseudomonadota</taxon>
        <taxon>Alphaproteobacteria</taxon>
        <taxon>Hyphomicrobiales</taxon>
        <taxon>Nitrobacteraceae</taxon>
        <taxon>Bradyrhizobium</taxon>
    </lineage>
</organism>
<dbReference type="RefSeq" id="WP_041958614.1">
    <property type="nucleotide sequence ID" value="NZ_JRPN01000024.1"/>
</dbReference>
<dbReference type="EMBL" id="JRPN01000024">
    <property type="protein sequence ID" value="KGT75836.1"/>
    <property type="molecule type" value="Genomic_DNA"/>
</dbReference>
<sequence>MNRQQRRAAGAHKKLARNASASEILPAARVMKSMTLDEFAALISLLPFVLGFLVILKYGLS</sequence>
<feature type="transmembrane region" description="Helical" evidence="1">
    <location>
        <begin position="39"/>
        <end position="60"/>
    </location>
</feature>
<dbReference type="Proteomes" id="UP000030377">
    <property type="component" value="Unassembled WGS sequence"/>
</dbReference>
<keyword evidence="1" id="KW-0472">Membrane</keyword>
<name>A0A0A3XRQ2_BRAJP</name>
<evidence type="ECO:0000256" key="1">
    <source>
        <dbReference type="SAM" id="Phobius"/>
    </source>
</evidence>
<protein>
    <submittedName>
        <fullName evidence="2">Uncharacterized protein</fullName>
    </submittedName>
</protein>
<keyword evidence="1" id="KW-0812">Transmembrane</keyword>